<dbReference type="GO" id="GO:0016887">
    <property type="term" value="F:ATP hydrolysis activity"/>
    <property type="evidence" value="ECO:0007669"/>
    <property type="project" value="TreeGrafter"/>
</dbReference>
<sequence>MEHRTHPIDGIAAPFLPAPFSEWFATRGWQPRAHQLELLARTQAGRSALLIAPTGAGKTLAGFLPTLTDLADRPKPRPGEARRGVHTLYISPLKALAVDIQRNLNMPVAEMELPATMETRTGDTPTHKRQRQKHAPPDILLTTPEQLALLIASPDAEHFFSDLRFVVFDELHSLVISKRGHLLSLGLARLRRLRPELQTIGLSATVAEPEALRRWLVPQDRPGAMADIVTVSGGAKPHITILETEERVPWAGHSALYAIPKVYEAIKAHRTTLLFVNTRSQAELLFRELWRANEDSLPIALHHGSLDVGQRRKVEKAMETNSLRAIVATSTLDLGIDWGDVDLVVHVGAPKGASRLAQRIGRSNHRMDEPSRAILVPANRFEVMECRAALEANYLGAQDTPPLVEGALDVLAQHVLGSACAAPFDADVLYGEVAGAAPYAALDRETFDRIVEFVATGGYALKSYERYARIRKTKDGLWRIANPRIAQQYRLNVGTIVESPMLNIRMVRRVRGSASRGGPVLGKVEEYFLETLTQGDTFLFSGRVLRFEGIRENECLVSAGGGEDAKVPYYAGGKFPLSTYLASEVRAMLADPKRWKALPPQVAEWLSIQRDKSVLPRREDLLIETFPRGNRFYMVLYPFEGRLAHQTLGMLLTRRLERDGAHPLGFVANDYAIAVWGLNDMSAMLKSLAGLSLPALMDEDMLGDDLEAWIADSWLLKRTFRNCALISGLVEKRHPGQEKTGRQVTVSADLIYDVLRAHEPDHILMQATWADAAQGLLDVRRLGEMLSRIRGRIVHKSLTRISPLAVPIMLEIGKEAVAGDANEALLGEASRLSGEELMQEALEA</sequence>
<keyword evidence="2" id="KW-0227">DNA damage</keyword>
<dbReference type="EMBL" id="AJXZ01000062">
    <property type="protein sequence ID" value="EIM72037.1"/>
    <property type="molecule type" value="Genomic_DNA"/>
</dbReference>
<evidence type="ECO:0000256" key="6">
    <source>
        <dbReference type="ARBA" id="ARBA00023125"/>
    </source>
</evidence>
<dbReference type="Proteomes" id="UP000004622">
    <property type="component" value="Unassembled WGS sequence"/>
</dbReference>
<keyword evidence="5" id="KW-0067">ATP-binding</keyword>
<dbReference type="STRING" id="204799.GCA_001696575_02943"/>
<dbReference type="SMART" id="SM00487">
    <property type="entry name" value="DEXDc"/>
    <property type="match status" value="1"/>
</dbReference>
<keyword evidence="3" id="KW-0378">Hydrolase</keyword>
<dbReference type="CDD" id="cd18796">
    <property type="entry name" value="SF2_C_LHR"/>
    <property type="match status" value="1"/>
</dbReference>
<dbReference type="PANTHER" id="PTHR47962:SF3">
    <property type="entry name" value="LARGE ATP-DEPENDENT HELICASE-RELATED PROTEIN"/>
    <property type="match status" value="1"/>
</dbReference>
<evidence type="ECO:0000313" key="14">
    <source>
        <dbReference type="Proteomes" id="UP000004622"/>
    </source>
</evidence>
<dbReference type="GO" id="GO:0006281">
    <property type="term" value="P:DNA repair"/>
    <property type="evidence" value="ECO:0007669"/>
    <property type="project" value="UniProtKB-KW"/>
</dbReference>
<feature type="region of interest" description="Disordered" evidence="10">
    <location>
        <begin position="114"/>
        <end position="137"/>
    </location>
</feature>
<evidence type="ECO:0000259" key="11">
    <source>
        <dbReference type="PROSITE" id="PS51192"/>
    </source>
</evidence>
<feature type="domain" description="Helicase ATP-binding" evidence="11">
    <location>
        <begin position="39"/>
        <end position="224"/>
    </location>
</feature>
<evidence type="ECO:0000256" key="8">
    <source>
        <dbReference type="ARBA" id="ARBA00023235"/>
    </source>
</evidence>
<dbReference type="Pfam" id="PF19306">
    <property type="entry name" value="WHD_Lhr"/>
    <property type="match status" value="1"/>
</dbReference>
<keyword evidence="4 13" id="KW-0347">Helicase</keyword>
<evidence type="ECO:0000256" key="4">
    <source>
        <dbReference type="ARBA" id="ARBA00022806"/>
    </source>
</evidence>
<dbReference type="GO" id="GO:0004386">
    <property type="term" value="F:helicase activity"/>
    <property type="evidence" value="ECO:0007669"/>
    <property type="project" value="UniProtKB-KW"/>
</dbReference>
<dbReference type="SUPFAM" id="SSF52540">
    <property type="entry name" value="P-loop containing nucleoside triphosphate hydrolases"/>
    <property type="match status" value="1"/>
</dbReference>
<keyword evidence="8" id="KW-0413">Isomerase</keyword>
<dbReference type="InterPro" id="IPR013701">
    <property type="entry name" value="Lhr-like_DEAD/DEAH_assoc"/>
</dbReference>
<dbReference type="Pfam" id="PF00271">
    <property type="entry name" value="Helicase_C"/>
    <property type="match status" value="1"/>
</dbReference>
<dbReference type="Gene3D" id="3.40.50.300">
    <property type="entry name" value="P-loop containing nucleotide triphosphate hydrolases"/>
    <property type="match status" value="2"/>
</dbReference>
<dbReference type="InterPro" id="IPR011545">
    <property type="entry name" value="DEAD/DEAH_box_helicase_dom"/>
</dbReference>
<dbReference type="Pfam" id="PF08494">
    <property type="entry name" value="DEAD_assoc"/>
    <property type="match status" value="1"/>
</dbReference>
<evidence type="ECO:0000256" key="10">
    <source>
        <dbReference type="SAM" id="MobiDB-lite"/>
    </source>
</evidence>
<dbReference type="GO" id="GO:0005524">
    <property type="term" value="F:ATP binding"/>
    <property type="evidence" value="ECO:0007669"/>
    <property type="project" value="UniProtKB-KW"/>
</dbReference>
<evidence type="ECO:0000313" key="13">
    <source>
        <dbReference type="EMBL" id="EIM72037.1"/>
    </source>
</evidence>
<gene>
    <name evidence="13" type="ORF">A33O_21456</name>
</gene>
<dbReference type="InterPro" id="IPR027417">
    <property type="entry name" value="P-loop_NTPase"/>
</dbReference>
<dbReference type="NCBIfam" id="TIGR04121">
    <property type="entry name" value="DEXH_lig_assoc"/>
    <property type="match status" value="1"/>
</dbReference>
<evidence type="ECO:0000256" key="3">
    <source>
        <dbReference type="ARBA" id="ARBA00022801"/>
    </source>
</evidence>
<dbReference type="PROSITE" id="PS51194">
    <property type="entry name" value="HELICASE_CTER"/>
    <property type="match status" value="1"/>
</dbReference>
<dbReference type="PROSITE" id="PS51192">
    <property type="entry name" value="HELICASE_ATP_BIND_1"/>
    <property type="match status" value="1"/>
</dbReference>
<dbReference type="Pfam" id="PF00270">
    <property type="entry name" value="DEAD"/>
    <property type="match status" value="1"/>
</dbReference>
<dbReference type="InterPro" id="IPR052511">
    <property type="entry name" value="ATP-dep_Helicase"/>
</dbReference>
<keyword evidence="6" id="KW-0238">DNA-binding</keyword>
<dbReference type="RefSeq" id="WP_007010496.1">
    <property type="nucleotide sequence ID" value="NZ_AJXZ01000062.1"/>
</dbReference>
<evidence type="ECO:0000256" key="9">
    <source>
        <dbReference type="ARBA" id="ARBA00093467"/>
    </source>
</evidence>
<keyword evidence="1" id="KW-0547">Nucleotide-binding</keyword>
<dbReference type="AlphaFoldDB" id="I5BR35"/>
<dbReference type="InterPro" id="IPR001650">
    <property type="entry name" value="Helicase_C-like"/>
</dbReference>
<name>I5BR35_9HYPH</name>
<dbReference type="InterPro" id="IPR014001">
    <property type="entry name" value="Helicase_ATP-bd"/>
</dbReference>
<reference evidence="13 14" key="1">
    <citation type="journal article" date="2012" name="J. Bacteriol.">
        <title>Genome Sequence of Nitratireductor aquibiodomus Strain RA22.</title>
        <authorList>
            <person name="Singh A."/>
            <person name="Jangir P.K."/>
            <person name="Kumari C."/>
            <person name="Sharma R."/>
        </authorList>
    </citation>
    <scope>NUCLEOTIDE SEQUENCE [LARGE SCALE GENOMIC DNA]</scope>
    <source>
        <strain evidence="13 14">RA22</strain>
    </source>
</reference>
<dbReference type="GO" id="GO:0003677">
    <property type="term" value="F:DNA binding"/>
    <property type="evidence" value="ECO:0007669"/>
    <property type="project" value="UniProtKB-KW"/>
</dbReference>
<proteinExistence type="inferred from homology"/>
<accession>I5BR35</accession>
<comment type="caution">
    <text evidence="13">The sequence shown here is derived from an EMBL/GenBank/DDBJ whole genome shotgun (WGS) entry which is preliminary data.</text>
</comment>
<dbReference type="InterPro" id="IPR017170">
    <property type="entry name" value="Lhr-like"/>
</dbReference>
<dbReference type="PANTHER" id="PTHR47962">
    <property type="entry name" value="ATP-DEPENDENT HELICASE LHR-RELATED-RELATED"/>
    <property type="match status" value="1"/>
</dbReference>
<keyword evidence="7" id="KW-0234">DNA repair</keyword>
<dbReference type="PATRIC" id="fig|1189611.3.peg.4307"/>
<evidence type="ECO:0000256" key="7">
    <source>
        <dbReference type="ARBA" id="ARBA00023204"/>
    </source>
</evidence>
<dbReference type="OrthoDB" id="9815222at2"/>
<protein>
    <submittedName>
        <fullName evidence="13">DEAD/DEAH box helicase</fullName>
    </submittedName>
</protein>
<dbReference type="SMART" id="SM00490">
    <property type="entry name" value="HELICc"/>
    <property type="match status" value="1"/>
</dbReference>
<dbReference type="InterPro" id="IPR045628">
    <property type="entry name" value="Lhr_WH_dom"/>
</dbReference>
<evidence type="ECO:0000256" key="5">
    <source>
        <dbReference type="ARBA" id="ARBA00022840"/>
    </source>
</evidence>
<comment type="similarity">
    <text evidence="9">Belongs to the Lhr helicase family. Lhr-Core subfamily.</text>
</comment>
<evidence type="ECO:0000256" key="2">
    <source>
        <dbReference type="ARBA" id="ARBA00022763"/>
    </source>
</evidence>
<evidence type="ECO:0000259" key="12">
    <source>
        <dbReference type="PROSITE" id="PS51194"/>
    </source>
</evidence>
<organism evidence="13 14">
    <name type="scientific">Nitratireductor aquibiodomus RA22</name>
    <dbReference type="NCBI Taxonomy" id="1189611"/>
    <lineage>
        <taxon>Bacteria</taxon>
        <taxon>Pseudomonadati</taxon>
        <taxon>Pseudomonadota</taxon>
        <taxon>Alphaproteobacteria</taxon>
        <taxon>Hyphomicrobiales</taxon>
        <taxon>Phyllobacteriaceae</taxon>
        <taxon>Nitratireductor</taxon>
    </lineage>
</organism>
<dbReference type="PIRSF" id="PIRSF037307">
    <property type="entry name" value="Lhr-like_helic_prd"/>
    <property type="match status" value="1"/>
</dbReference>
<evidence type="ECO:0000256" key="1">
    <source>
        <dbReference type="ARBA" id="ARBA00022741"/>
    </source>
</evidence>
<feature type="domain" description="Helicase C-terminal" evidence="12">
    <location>
        <begin position="258"/>
        <end position="408"/>
    </location>
</feature>
<dbReference type="InterPro" id="IPR026362">
    <property type="entry name" value="DEXH_lig_assoc"/>
</dbReference>